<evidence type="ECO:0000259" key="9">
    <source>
        <dbReference type="PROSITE" id="PS51194"/>
    </source>
</evidence>
<dbReference type="PROSITE" id="PS51192">
    <property type="entry name" value="HELICASE_ATP_BIND_1"/>
    <property type="match status" value="1"/>
</dbReference>
<dbReference type="Gene3D" id="3.40.50.300">
    <property type="entry name" value="P-loop containing nucleotide triphosphate hydrolases"/>
    <property type="match status" value="2"/>
</dbReference>
<reference evidence="10" key="2">
    <citation type="submission" date="2023-05" db="EMBL/GenBank/DDBJ databases">
        <authorList>
            <person name="Fouks B."/>
        </authorList>
    </citation>
    <scope>NUCLEOTIDE SEQUENCE</scope>
    <source>
        <strain evidence="10">Stay&amp;Tobe</strain>
        <tissue evidence="10">Testes</tissue>
    </source>
</reference>
<dbReference type="InterPro" id="IPR014001">
    <property type="entry name" value="Helicase_ATP-bd"/>
</dbReference>
<dbReference type="GO" id="GO:0043138">
    <property type="term" value="F:3'-5' DNA helicase activity"/>
    <property type="evidence" value="ECO:0007669"/>
    <property type="project" value="InterPro"/>
</dbReference>
<dbReference type="InterPro" id="IPR044749">
    <property type="entry name" value="FANCM_DEXDc"/>
</dbReference>
<dbReference type="GO" id="GO:0005524">
    <property type="term" value="F:ATP binding"/>
    <property type="evidence" value="ECO:0007669"/>
    <property type="project" value="UniProtKB-KW"/>
</dbReference>
<dbReference type="GO" id="GO:0005634">
    <property type="term" value="C:nucleus"/>
    <property type="evidence" value="ECO:0007669"/>
    <property type="project" value="UniProtKB-SubCell"/>
</dbReference>
<evidence type="ECO:0000256" key="6">
    <source>
        <dbReference type="ARBA" id="ARBA00022840"/>
    </source>
</evidence>
<dbReference type="CDD" id="cd18033">
    <property type="entry name" value="DEXDc_FANCM"/>
    <property type="match status" value="1"/>
</dbReference>
<dbReference type="FunFam" id="3.40.50.300:FF:000861">
    <property type="entry name" value="Fanconi anemia, complementation group M"/>
    <property type="match status" value="1"/>
</dbReference>
<comment type="subcellular location">
    <subcellularLocation>
        <location evidence="1">Nucleus</location>
    </subcellularLocation>
</comment>
<dbReference type="PROSITE" id="PS51194">
    <property type="entry name" value="HELICASE_CTER"/>
    <property type="match status" value="1"/>
</dbReference>
<dbReference type="PANTHER" id="PTHR14025">
    <property type="entry name" value="FANCONI ANEMIA GROUP M FANCM FAMILY MEMBER"/>
    <property type="match status" value="1"/>
</dbReference>
<name>A0AAD8EN70_DIPPU</name>
<dbReference type="SMART" id="SM00490">
    <property type="entry name" value="HELICc"/>
    <property type="match status" value="1"/>
</dbReference>
<reference evidence="10" key="1">
    <citation type="journal article" date="2023" name="IScience">
        <title>Live-bearing cockroach genome reveals convergent evolutionary mechanisms linked to viviparity in insects and beyond.</title>
        <authorList>
            <person name="Fouks B."/>
            <person name="Harrison M.C."/>
            <person name="Mikhailova A.A."/>
            <person name="Marchal E."/>
            <person name="English S."/>
            <person name="Carruthers M."/>
            <person name="Jennings E.C."/>
            <person name="Chiamaka E.L."/>
            <person name="Frigard R.A."/>
            <person name="Pippel M."/>
            <person name="Attardo G.M."/>
            <person name="Benoit J.B."/>
            <person name="Bornberg-Bauer E."/>
            <person name="Tobe S.S."/>
        </authorList>
    </citation>
    <scope>NUCLEOTIDE SEQUENCE</scope>
    <source>
        <strain evidence="10">Stay&amp;Tobe</strain>
    </source>
</reference>
<dbReference type="InterPro" id="IPR001650">
    <property type="entry name" value="Helicase_C-like"/>
</dbReference>
<keyword evidence="3" id="KW-0547">Nucleotide-binding</keyword>
<dbReference type="PANTHER" id="PTHR14025:SF20">
    <property type="entry name" value="FANCONI ANEMIA GROUP M PROTEIN"/>
    <property type="match status" value="1"/>
</dbReference>
<dbReference type="Pfam" id="PF04851">
    <property type="entry name" value="ResIII"/>
    <property type="match status" value="1"/>
</dbReference>
<dbReference type="Proteomes" id="UP001233999">
    <property type="component" value="Unassembled WGS sequence"/>
</dbReference>
<dbReference type="GO" id="GO:0036297">
    <property type="term" value="P:interstrand cross-link repair"/>
    <property type="evidence" value="ECO:0007669"/>
    <property type="project" value="TreeGrafter"/>
</dbReference>
<dbReference type="InterPro" id="IPR006935">
    <property type="entry name" value="Helicase/UvrB_N"/>
</dbReference>
<evidence type="ECO:0000256" key="1">
    <source>
        <dbReference type="ARBA" id="ARBA00004123"/>
    </source>
</evidence>
<dbReference type="GO" id="GO:0016787">
    <property type="term" value="F:hydrolase activity"/>
    <property type="evidence" value="ECO:0007669"/>
    <property type="project" value="UniProtKB-KW"/>
</dbReference>
<dbReference type="InterPro" id="IPR027417">
    <property type="entry name" value="P-loop_NTPase"/>
</dbReference>
<dbReference type="InterPro" id="IPR039686">
    <property type="entry name" value="FANCM/Mph1-like_ID"/>
</dbReference>
<evidence type="ECO:0000259" key="8">
    <source>
        <dbReference type="PROSITE" id="PS51192"/>
    </source>
</evidence>
<feature type="non-terminal residue" evidence="10">
    <location>
        <position position="1"/>
    </location>
</feature>
<comment type="caution">
    <text evidence="10">The sequence shown here is derived from an EMBL/GenBank/DDBJ whole genome shotgun (WGS) entry which is preliminary data.</text>
</comment>
<gene>
    <name evidence="10" type="ORF">L9F63_013085</name>
</gene>
<protein>
    <recommendedName>
        <fullName evidence="12">Fanconi anemia group M protein</fullName>
    </recommendedName>
</protein>
<feature type="domain" description="Helicase C-terminal" evidence="9">
    <location>
        <begin position="593"/>
        <end position="755"/>
    </location>
</feature>
<organism evidence="10 11">
    <name type="scientific">Diploptera punctata</name>
    <name type="common">Pacific beetle cockroach</name>
    <dbReference type="NCBI Taxonomy" id="6984"/>
    <lineage>
        <taxon>Eukaryota</taxon>
        <taxon>Metazoa</taxon>
        <taxon>Ecdysozoa</taxon>
        <taxon>Arthropoda</taxon>
        <taxon>Hexapoda</taxon>
        <taxon>Insecta</taxon>
        <taxon>Pterygota</taxon>
        <taxon>Neoptera</taxon>
        <taxon>Polyneoptera</taxon>
        <taxon>Dictyoptera</taxon>
        <taxon>Blattodea</taxon>
        <taxon>Blaberoidea</taxon>
        <taxon>Blaberidae</taxon>
        <taxon>Diplopterinae</taxon>
        <taxon>Diploptera</taxon>
    </lineage>
</organism>
<dbReference type="GO" id="GO:0045003">
    <property type="term" value="P:double-strand break repair via synthesis-dependent strand annealing"/>
    <property type="evidence" value="ECO:0007669"/>
    <property type="project" value="TreeGrafter"/>
</dbReference>
<dbReference type="CDD" id="cd12091">
    <property type="entry name" value="FANCM_ID"/>
    <property type="match status" value="1"/>
</dbReference>
<keyword evidence="4" id="KW-0378">Hydrolase</keyword>
<dbReference type="CDD" id="cd18801">
    <property type="entry name" value="SF2_C_FANCM_Hef"/>
    <property type="match status" value="1"/>
</dbReference>
<feature type="domain" description="Helicase ATP-binding" evidence="8">
    <location>
        <begin position="251"/>
        <end position="419"/>
    </location>
</feature>
<dbReference type="SMART" id="SM00487">
    <property type="entry name" value="DEXDc"/>
    <property type="match status" value="1"/>
</dbReference>
<proteinExistence type="inferred from homology"/>
<evidence type="ECO:0000256" key="7">
    <source>
        <dbReference type="ARBA" id="ARBA00023242"/>
    </source>
</evidence>
<keyword evidence="11" id="KW-1185">Reference proteome</keyword>
<accession>A0AAD8EN70</accession>
<dbReference type="AlphaFoldDB" id="A0AAD8EN70"/>
<evidence type="ECO:0000256" key="4">
    <source>
        <dbReference type="ARBA" id="ARBA00022801"/>
    </source>
</evidence>
<evidence type="ECO:0000313" key="10">
    <source>
        <dbReference type="EMBL" id="KAJ9595722.1"/>
    </source>
</evidence>
<sequence length="869" mass="99277">AMILPALGRISAGDWFFQLSEDMQAMAMAMAMAMAIGDGDAGDADGYDITGSRHMAMAMAMAMAMDDGDGDGDDDGDGYIPALSAMQRWRWQRAMRWRWRWFSQAMAMVITGSQAMAGDARHGDAGDRRWRCMRWSLPALGRWRCRRWRWRWRWMRLCCWKMRRKIKYWQKLWRKALRYYNEIELPRLSQPSDFERPGTSQTGAHVCRYASTMSKEPVLYTGEDAEGFDMTSGQKWIYPTNYPVREYQYNIVKSALFKNTLVSLPTGLGKTFIAAVVMYNFYRWFPRGKVIFLAPTKPLVHQQIDSCYKVMGIPQDDTAEMTGNMSPSERARTWEMKRVFFLTPQVLTNDLTRRACPAASIKCIVVDEAHKAMGNHSYCQVMKALFPFNNKFRVLALSATPGSDMGAVMQVMKNLLISHIELRNEESPDIAEFTHKRNLETIVVSLGPYLSDFQQRYLNVVGKYLGYLQRQKVLIGNMLTHTKFGLLQARDAFPSFAICVTLLHSLELLSQYGLRSFLKFLDGVLQGERGQAVVQGRLKHDVDLENLLGELKEKLGTENQAEPEPDISMAPSSTQLAAPYVYSHPKLEKLQEVVVDHFKTFKEKNVVTRAMIFCQYRDTVIEVCHILQKFHPLVKPMTFIGQSTSGKSSRGFTQKQQLTVMRKFISGGYNTLIATCVGEEGLDIGEVDLIVCYDAHKSPIRLVQRMGRTGRKREGRIVMLITEGKEHNKYKSSMYQNRTINKKLLGIKELATHLYGGNPRMIPNGIHPQSHQMFMTVPDVPERKTNKKKSQDIRKLFGTSIVVLVTGLLPIKKIESSSPYCTVEDLEEMRWDGKFIPQFNLLTDSEEMHAKDKISELISIVSSLWSTDC</sequence>
<keyword evidence="5" id="KW-0347">Helicase</keyword>
<dbReference type="GO" id="GO:0000400">
    <property type="term" value="F:four-way junction DNA binding"/>
    <property type="evidence" value="ECO:0007669"/>
    <property type="project" value="TreeGrafter"/>
</dbReference>
<comment type="similarity">
    <text evidence="2">Belongs to the DEAD box helicase family. DEAH subfamily. FANCM sub-subfamily.</text>
</comment>
<keyword evidence="6" id="KW-0067">ATP-binding</keyword>
<evidence type="ECO:0008006" key="12">
    <source>
        <dbReference type="Google" id="ProtNLM"/>
    </source>
</evidence>
<dbReference type="Pfam" id="PF00271">
    <property type="entry name" value="Helicase_C"/>
    <property type="match status" value="1"/>
</dbReference>
<evidence type="ECO:0000313" key="11">
    <source>
        <dbReference type="Proteomes" id="UP001233999"/>
    </source>
</evidence>
<evidence type="ECO:0000256" key="2">
    <source>
        <dbReference type="ARBA" id="ARBA00009889"/>
    </source>
</evidence>
<keyword evidence="7" id="KW-0539">Nucleus</keyword>
<dbReference type="GO" id="GO:0009378">
    <property type="term" value="F:four-way junction helicase activity"/>
    <property type="evidence" value="ECO:0007669"/>
    <property type="project" value="TreeGrafter"/>
</dbReference>
<evidence type="ECO:0000256" key="3">
    <source>
        <dbReference type="ARBA" id="ARBA00022741"/>
    </source>
</evidence>
<dbReference type="EMBL" id="JASPKZ010002318">
    <property type="protein sequence ID" value="KAJ9595722.1"/>
    <property type="molecule type" value="Genomic_DNA"/>
</dbReference>
<feature type="non-terminal residue" evidence="10">
    <location>
        <position position="869"/>
    </location>
</feature>
<dbReference type="SUPFAM" id="SSF52540">
    <property type="entry name" value="P-loop containing nucleoside triphosphate hydrolases"/>
    <property type="match status" value="1"/>
</dbReference>
<evidence type="ECO:0000256" key="5">
    <source>
        <dbReference type="ARBA" id="ARBA00022806"/>
    </source>
</evidence>